<dbReference type="Proteomes" id="UP001590951">
    <property type="component" value="Unassembled WGS sequence"/>
</dbReference>
<protein>
    <recommendedName>
        <fullName evidence="2">CRAL-TRIO domain-containing protein</fullName>
    </recommendedName>
</protein>
<dbReference type="SUPFAM" id="SSF52087">
    <property type="entry name" value="CRAL/TRIO domain"/>
    <property type="match status" value="1"/>
</dbReference>
<feature type="region of interest" description="Disordered" evidence="1">
    <location>
        <begin position="1"/>
        <end position="21"/>
    </location>
</feature>
<dbReference type="Pfam" id="PF03765">
    <property type="entry name" value="CRAL_TRIO_N"/>
    <property type="match status" value="1"/>
</dbReference>
<evidence type="ECO:0000256" key="1">
    <source>
        <dbReference type="SAM" id="MobiDB-lite"/>
    </source>
</evidence>
<dbReference type="SUPFAM" id="SSF46938">
    <property type="entry name" value="CRAL/TRIO N-terminal domain"/>
    <property type="match status" value="1"/>
</dbReference>
<evidence type="ECO:0000313" key="3">
    <source>
        <dbReference type="EMBL" id="KAL2056431.1"/>
    </source>
</evidence>
<keyword evidence="4" id="KW-1185">Reference proteome</keyword>
<dbReference type="PANTHER" id="PTHR45657">
    <property type="entry name" value="CRAL-TRIO DOMAIN-CONTAINING PROTEIN YKL091C-RELATED"/>
    <property type="match status" value="1"/>
</dbReference>
<gene>
    <name evidence="3" type="ORF">ABVK25_003454</name>
</gene>
<dbReference type="InterPro" id="IPR001251">
    <property type="entry name" value="CRAL-TRIO_dom"/>
</dbReference>
<dbReference type="InterPro" id="IPR011074">
    <property type="entry name" value="CRAL/TRIO_N_dom"/>
</dbReference>
<comment type="caution">
    <text evidence="3">The sequence shown here is derived from an EMBL/GenBank/DDBJ whole genome shotgun (WGS) entry which is preliminary data.</text>
</comment>
<feature type="compositionally biased region" description="Polar residues" evidence="1">
    <location>
        <begin position="1"/>
        <end position="10"/>
    </location>
</feature>
<proteinExistence type="predicted"/>
<feature type="domain" description="CRAL-TRIO" evidence="2">
    <location>
        <begin position="100"/>
        <end position="294"/>
    </location>
</feature>
<dbReference type="SMART" id="SM00516">
    <property type="entry name" value="SEC14"/>
    <property type="match status" value="1"/>
</dbReference>
<dbReference type="CDD" id="cd00170">
    <property type="entry name" value="SEC14"/>
    <property type="match status" value="1"/>
</dbReference>
<evidence type="ECO:0000313" key="4">
    <source>
        <dbReference type="Proteomes" id="UP001590951"/>
    </source>
</evidence>
<dbReference type="Gene3D" id="3.40.525.10">
    <property type="entry name" value="CRAL-TRIO lipid binding domain"/>
    <property type="match status" value="1"/>
</dbReference>
<dbReference type="InterPro" id="IPR036273">
    <property type="entry name" value="CRAL/TRIO_N_dom_sf"/>
</dbReference>
<dbReference type="Pfam" id="PF00650">
    <property type="entry name" value="CRAL_TRIO"/>
    <property type="match status" value="1"/>
</dbReference>
<dbReference type="InterPro" id="IPR051026">
    <property type="entry name" value="PI/PC_transfer"/>
</dbReference>
<dbReference type="PANTHER" id="PTHR45657:SF20">
    <property type="entry name" value="CRAL_TRIO DOMAIN PROTEIN (AFU_ORTHOLOGUE AFUA_5G00680)"/>
    <property type="match status" value="1"/>
</dbReference>
<dbReference type="SMART" id="SM01100">
    <property type="entry name" value="CRAL_TRIO_N"/>
    <property type="match status" value="1"/>
</dbReference>
<reference evidence="3 4" key="1">
    <citation type="submission" date="2024-09" db="EMBL/GenBank/DDBJ databases">
        <title>Rethinking Asexuality: The Enigmatic Case of Functional Sexual Genes in Lepraria (Stereocaulaceae).</title>
        <authorList>
            <person name="Doellman M."/>
            <person name="Sun Y."/>
            <person name="Barcenas-Pena A."/>
            <person name="Lumbsch H.T."/>
            <person name="Grewe F."/>
        </authorList>
    </citation>
    <scope>NUCLEOTIDE SEQUENCE [LARGE SCALE GENOMIC DNA]</scope>
    <source>
        <strain evidence="3 4">Grewe 0041</strain>
    </source>
</reference>
<accession>A0ABR4BHX1</accession>
<evidence type="ECO:0000259" key="2">
    <source>
        <dbReference type="PROSITE" id="PS50191"/>
    </source>
</evidence>
<dbReference type="InterPro" id="IPR036865">
    <property type="entry name" value="CRAL-TRIO_dom_sf"/>
</dbReference>
<organism evidence="3 4">
    <name type="scientific">Lepraria finkii</name>
    <dbReference type="NCBI Taxonomy" id="1340010"/>
    <lineage>
        <taxon>Eukaryota</taxon>
        <taxon>Fungi</taxon>
        <taxon>Dikarya</taxon>
        <taxon>Ascomycota</taxon>
        <taxon>Pezizomycotina</taxon>
        <taxon>Lecanoromycetes</taxon>
        <taxon>OSLEUM clade</taxon>
        <taxon>Lecanoromycetidae</taxon>
        <taxon>Lecanorales</taxon>
        <taxon>Lecanorineae</taxon>
        <taxon>Stereocaulaceae</taxon>
        <taxon>Lepraria</taxon>
    </lineage>
</organism>
<dbReference type="EMBL" id="JBHFEH010000008">
    <property type="protein sequence ID" value="KAL2056431.1"/>
    <property type="molecule type" value="Genomic_DNA"/>
</dbReference>
<dbReference type="PROSITE" id="PS50191">
    <property type="entry name" value="CRAL_TRIO"/>
    <property type="match status" value="1"/>
</dbReference>
<sequence length="374" mass="41518">MSVNGTQEQTMIERDSLSDQQRSSFDAFKAKCAENSLLDKPEELGANDTCDGINDDVVLLRFLRARKYDIEEAHKMFSAVCATRTQDRRHTFYDNLEVQAYDETRKMYPHWAGRLDKLGQPVCYFDIEAVTSKTLAAQKKTSDSLKIPGMDIPMSASIDSLRPYAIFDNAVRFVLPLCSAIPNRPNPETPITKAVYVVEITSISLAQVWSIRSWIKASAGLLANTYPEIVDKILIIGAPSYMPTIWNWVKGWVDPVTASKIQYLKSAEVFSTLTSLIDAVNVPKRYGGELNFECGMLPDLDPVLKEIFGGKEYPPGPLKWINGSAAGEKIAVAVGSVEGKKRDERLATITSNHPPESLHANNAEYGIFGEETKG</sequence>
<name>A0ABR4BHX1_9LECA</name>
<dbReference type="Gene3D" id="1.10.8.20">
    <property type="entry name" value="N-terminal domain of phosphatidylinositol transfer protein sec14p"/>
    <property type="match status" value="1"/>
</dbReference>